<dbReference type="Proteomes" id="UP000076927">
    <property type="component" value="Chromosome"/>
</dbReference>
<evidence type="ECO:0000313" key="2">
    <source>
        <dbReference type="Proteomes" id="UP000076927"/>
    </source>
</evidence>
<proteinExistence type="predicted"/>
<evidence type="ECO:0008006" key="3">
    <source>
        <dbReference type="Google" id="ProtNLM"/>
    </source>
</evidence>
<gene>
    <name evidence="1" type="ORF">SY83_02645</name>
</gene>
<evidence type="ECO:0000313" key="1">
    <source>
        <dbReference type="EMBL" id="ANE45402.1"/>
    </source>
</evidence>
<keyword evidence="2" id="KW-1185">Reference proteome</keyword>
<dbReference type="InterPro" id="IPR012341">
    <property type="entry name" value="6hp_glycosidase-like_sf"/>
</dbReference>
<dbReference type="SUPFAM" id="SSF48208">
    <property type="entry name" value="Six-hairpin glycosidases"/>
    <property type="match status" value="1"/>
</dbReference>
<dbReference type="STRING" id="1178515.SY83_02645"/>
<dbReference type="Gene3D" id="1.50.10.10">
    <property type="match status" value="1"/>
</dbReference>
<reference evidence="1 2" key="1">
    <citation type="submission" date="2015-01" db="EMBL/GenBank/DDBJ databases">
        <title>Paenibacillus swuensis/DY6/whole genome sequencing.</title>
        <authorList>
            <person name="Kim M.K."/>
            <person name="Srinivasan S."/>
            <person name="Lee J.-J."/>
        </authorList>
    </citation>
    <scope>NUCLEOTIDE SEQUENCE [LARGE SCALE GENOMIC DNA]</scope>
    <source>
        <strain evidence="1 2">DY6</strain>
    </source>
</reference>
<dbReference type="KEGG" id="pswu:SY83_02645"/>
<organism evidence="1 2">
    <name type="scientific">Paenibacillus swuensis</name>
    <dbReference type="NCBI Taxonomy" id="1178515"/>
    <lineage>
        <taxon>Bacteria</taxon>
        <taxon>Bacillati</taxon>
        <taxon>Bacillota</taxon>
        <taxon>Bacilli</taxon>
        <taxon>Bacillales</taxon>
        <taxon>Paenibacillaceae</taxon>
        <taxon>Paenibacillus</taxon>
    </lineage>
</organism>
<name>A0A172TEL8_9BACL</name>
<accession>A0A172TEL8</accession>
<dbReference type="AlphaFoldDB" id="A0A172TEL8"/>
<protein>
    <recommendedName>
        <fullName evidence="3">Alpha-L-rhamnosidase six-hairpin glycosidase domain-containing protein</fullName>
    </recommendedName>
</protein>
<dbReference type="InterPro" id="IPR008928">
    <property type="entry name" value="6-hairpin_glycosidase_sf"/>
</dbReference>
<dbReference type="EMBL" id="CP011388">
    <property type="protein sequence ID" value="ANE45402.1"/>
    <property type="molecule type" value="Genomic_DNA"/>
</dbReference>
<dbReference type="GO" id="GO:0005975">
    <property type="term" value="P:carbohydrate metabolic process"/>
    <property type="evidence" value="ECO:0007669"/>
    <property type="project" value="InterPro"/>
</dbReference>
<sequence>MSRLKDLLDSHPNWIPPRSDQHTVIGLPHSRDHRKTFVEPGGSFSPGAGTFGVSLWIYDPMADKLHAPEEFSLDRLHWAWEDGYLPILNSTWKAAGIQVQQQLFAESVYDLQNIVNTLKIHVTNKGEAVSKVSMFVVLRCYGPAGGQIRSMAMNMKGRADINGYTVMLADQPPIDIGTSGFDRDGKEISEFLRGGTLPVEDRVEDSQGLCSGAFRYSLELKPGEEKEFEFNFFVHPMEYDYLSRFEQYHEQPYELKLGKVKQYWEANLKKVTVQLPDARYTNAYYSILAQMLIACVDHDARIATITYPLFWLRDCVYIVNALDKAGFHDEVRIQLERMKDRIFAGGFGAEGDAFGEGIWPYYTHYLLRGDRVWLEEVYPSLRERAEWIVKLRKTTEYHYYDVEMRLPNQRSSANMDLVCEPAKDGLIQGRMDGHIPVIWVNGFAHLGLKAISELAEALGLKDDGARYKEEAIQIQEALREYGRSAFGDNERDVTCAIWPTQAFSPDDVFVQEKFESWWQKNRLQGKAAYNPEPLWKYFELGQAHNYLLLGDAEKALQTVHYYLEHHYVNNLFGWLEDNHDVAEFWSTIEGWYKLPSRHPHGWVSSELFLLLRDLILYEKDRTLIVGEGVPPEWMELTSPIEVLKMPTSFGPVDVQIHCVDEGKVELFIHFHEKGRLPEEIDVRLPWKQVEMDTSIGLKHRESFIIGAQHYRDHGDVKITVQ</sequence>
<dbReference type="PATRIC" id="fig|1178515.4.peg.513"/>
<dbReference type="OrthoDB" id="8839685at2"/>
<dbReference type="RefSeq" id="WP_068604004.1">
    <property type="nucleotide sequence ID" value="NZ_CP011388.1"/>
</dbReference>